<dbReference type="Proteomes" id="UP000053989">
    <property type="component" value="Unassembled WGS sequence"/>
</dbReference>
<reference evidence="2 3" key="1">
    <citation type="submission" date="2014-04" db="EMBL/GenBank/DDBJ databases">
        <authorList>
            <consortium name="DOE Joint Genome Institute"/>
            <person name="Kuo A."/>
            <person name="Kohler A."/>
            <person name="Nagy L.G."/>
            <person name="Floudas D."/>
            <person name="Copeland A."/>
            <person name="Barry K.W."/>
            <person name="Cichocki N."/>
            <person name="Veneault-Fourrey C."/>
            <person name="LaButti K."/>
            <person name="Lindquist E.A."/>
            <person name="Lipzen A."/>
            <person name="Lundell T."/>
            <person name="Morin E."/>
            <person name="Murat C."/>
            <person name="Sun H."/>
            <person name="Tunlid A."/>
            <person name="Henrissat B."/>
            <person name="Grigoriev I.V."/>
            <person name="Hibbett D.S."/>
            <person name="Martin F."/>
            <person name="Nordberg H.P."/>
            <person name="Cantor M.N."/>
            <person name="Hua S.X."/>
        </authorList>
    </citation>
    <scope>NUCLEOTIDE SEQUENCE [LARGE SCALE GENOMIC DNA]</scope>
    <source>
        <strain evidence="2 3">Foug A</strain>
    </source>
</reference>
<evidence type="ECO:0000256" key="1">
    <source>
        <dbReference type="RuleBase" id="RU363082"/>
    </source>
</evidence>
<dbReference type="EMBL" id="KN822045">
    <property type="protein sequence ID" value="KIM62033.1"/>
    <property type="molecule type" value="Genomic_DNA"/>
</dbReference>
<protein>
    <recommendedName>
        <fullName evidence="1">Glutaredoxin-like protein</fullName>
    </recommendedName>
</protein>
<name>A0A0C2ZK93_9AGAM</name>
<dbReference type="InParanoid" id="A0A0C2ZK93"/>
<dbReference type="SUPFAM" id="SSF52833">
    <property type="entry name" value="Thioredoxin-like"/>
    <property type="match status" value="1"/>
</dbReference>
<accession>A0A0C2ZK93</accession>
<sequence>MAARIPKLPRLTLFSGPNCSLCDIAKAELAKVKKLHDFELEVVNIQEKGLEHWKKKYVYWIPALHLNGQEIAKGLWDASTVLRALQRDREFDSKESSK</sequence>
<dbReference type="AlphaFoldDB" id="A0A0C2ZK93"/>
<dbReference type="PANTHER" id="PTHR33558">
    <property type="entry name" value="GLUTAREDOXIN-LIKE PROTEIN C5ORF63 HOMOLOG"/>
    <property type="match status" value="1"/>
</dbReference>
<dbReference type="Pfam" id="PF05768">
    <property type="entry name" value="Glrx-like"/>
    <property type="match status" value="1"/>
</dbReference>
<comment type="similarity">
    <text evidence="1">Belongs to the glutaredoxin family.</text>
</comment>
<dbReference type="CDD" id="cd01659">
    <property type="entry name" value="TRX_superfamily"/>
    <property type="match status" value="1"/>
</dbReference>
<dbReference type="InterPro" id="IPR008554">
    <property type="entry name" value="Glutaredoxin-like"/>
</dbReference>
<keyword evidence="1" id="KW-0813">Transport</keyword>
<dbReference type="Gene3D" id="3.40.30.10">
    <property type="entry name" value="Glutaredoxin"/>
    <property type="match status" value="1"/>
</dbReference>
<proteinExistence type="inferred from homology"/>
<keyword evidence="3" id="KW-1185">Reference proteome</keyword>
<dbReference type="PANTHER" id="PTHR33558:SF1">
    <property type="entry name" value="GLUTAREDOXIN-LIKE PROTEIN C5ORF63 HOMOLOG"/>
    <property type="match status" value="1"/>
</dbReference>
<dbReference type="STRING" id="1036808.A0A0C2ZK93"/>
<reference evidence="3" key="2">
    <citation type="submission" date="2015-01" db="EMBL/GenBank/DDBJ databases">
        <title>Evolutionary Origins and Diversification of the Mycorrhizal Mutualists.</title>
        <authorList>
            <consortium name="DOE Joint Genome Institute"/>
            <consortium name="Mycorrhizal Genomics Consortium"/>
            <person name="Kohler A."/>
            <person name="Kuo A."/>
            <person name="Nagy L.G."/>
            <person name="Floudas D."/>
            <person name="Copeland A."/>
            <person name="Barry K.W."/>
            <person name="Cichocki N."/>
            <person name="Veneault-Fourrey C."/>
            <person name="LaButti K."/>
            <person name="Lindquist E.A."/>
            <person name="Lipzen A."/>
            <person name="Lundell T."/>
            <person name="Morin E."/>
            <person name="Murat C."/>
            <person name="Riley R."/>
            <person name="Ohm R."/>
            <person name="Sun H."/>
            <person name="Tunlid A."/>
            <person name="Henrissat B."/>
            <person name="Grigoriev I.V."/>
            <person name="Hibbett D.S."/>
            <person name="Martin F."/>
        </authorList>
    </citation>
    <scope>NUCLEOTIDE SEQUENCE [LARGE SCALE GENOMIC DNA]</scope>
    <source>
        <strain evidence="3">Foug A</strain>
    </source>
</reference>
<keyword evidence="1" id="KW-0249">Electron transport</keyword>
<dbReference type="HOGENOM" id="CLU_125054_0_3_1"/>
<evidence type="ECO:0000313" key="3">
    <source>
        <dbReference type="Proteomes" id="UP000053989"/>
    </source>
</evidence>
<dbReference type="OrthoDB" id="429967at2759"/>
<evidence type="ECO:0000313" key="2">
    <source>
        <dbReference type="EMBL" id="KIM62033.1"/>
    </source>
</evidence>
<gene>
    <name evidence="2" type="ORF">SCLCIDRAFT_25260</name>
</gene>
<organism evidence="2 3">
    <name type="scientific">Scleroderma citrinum Foug A</name>
    <dbReference type="NCBI Taxonomy" id="1036808"/>
    <lineage>
        <taxon>Eukaryota</taxon>
        <taxon>Fungi</taxon>
        <taxon>Dikarya</taxon>
        <taxon>Basidiomycota</taxon>
        <taxon>Agaricomycotina</taxon>
        <taxon>Agaricomycetes</taxon>
        <taxon>Agaricomycetidae</taxon>
        <taxon>Boletales</taxon>
        <taxon>Sclerodermatineae</taxon>
        <taxon>Sclerodermataceae</taxon>
        <taxon>Scleroderma</taxon>
    </lineage>
</organism>
<dbReference type="InterPro" id="IPR052565">
    <property type="entry name" value="Glutaredoxin-like_YDR286C"/>
</dbReference>
<dbReference type="InterPro" id="IPR036249">
    <property type="entry name" value="Thioredoxin-like_sf"/>
</dbReference>